<dbReference type="SMART" id="SM00032">
    <property type="entry name" value="CCP"/>
    <property type="match status" value="6"/>
</dbReference>
<dbReference type="Proteomes" id="UP000007646">
    <property type="component" value="Unassembled WGS sequence"/>
</dbReference>
<accession>G3ULU5</accession>
<dbReference type="GO" id="GO:0006956">
    <property type="term" value="P:complement activation"/>
    <property type="evidence" value="ECO:0007669"/>
    <property type="project" value="TreeGrafter"/>
</dbReference>
<feature type="signal peptide" evidence="9">
    <location>
        <begin position="1"/>
        <end position="18"/>
    </location>
</feature>
<dbReference type="Gene3D" id="2.10.70.10">
    <property type="entry name" value="Complement Module, domain 1"/>
    <property type="match status" value="6"/>
</dbReference>
<dbReference type="FunFam" id="2.10.70.10:FF:000026">
    <property type="entry name" value="Complement inhibitory factor H"/>
    <property type="match status" value="2"/>
</dbReference>
<evidence type="ECO:0000256" key="2">
    <source>
        <dbReference type="ARBA" id="ARBA00022525"/>
    </source>
</evidence>
<name>G3ULU5_LOXAF</name>
<evidence type="ECO:0000256" key="4">
    <source>
        <dbReference type="ARBA" id="ARBA00022729"/>
    </source>
</evidence>
<dbReference type="FunFam" id="2.10.70.10:FF:000060">
    <property type="entry name" value="Complement inhibitory factor H"/>
    <property type="match status" value="1"/>
</dbReference>
<dbReference type="AlphaFoldDB" id="G3ULU5"/>
<keyword evidence="7" id="KW-0325">Glycoprotein</keyword>
<dbReference type="HOGENOM" id="CLU_020107_3_0_1"/>
<evidence type="ECO:0000256" key="3">
    <source>
        <dbReference type="ARBA" id="ARBA00022659"/>
    </source>
</evidence>
<reference evidence="11" key="2">
    <citation type="submission" date="2025-08" db="UniProtKB">
        <authorList>
            <consortium name="Ensembl"/>
        </authorList>
    </citation>
    <scope>IDENTIFICATION</scope>
    <source>
        <strain evidence="11">Isolate ISIS603380</strain>
    </source>
</reference>
<dbReference type="InParanoid" id="G3ULU5"/>
<dbReference type="GO" id="GO:0005615">
    <property type="term" value="C:extracellular space"/>
    <property type="evidence" value="ECO:0007669"/>
    <property type="project" value="TreeGrafter"/>
</dbReference>
<dbReference type="InterPro" id="IPR051503">
    <property type="entry name" value="ComplSys_Reg/VirEntry_Med"/>
</dbReference>
<dbReference type="SUPFAM" id="SSF57535">
    <property type="entry name" value="Complement control module/SCR domain"/>
    <property type="match status" value="6"/>
</dbReference>
<evidence type="ECO:0000256" key="6">
    <source>
        <dbReference type="ARBA" id="ARBA00023157"/>
    </source>
</evidence>
<feature type="chain" id="PRO_5003456918" description="Sushi domain-containing protein" evidence="9">
    <location>
        <begin position="19"/>
        <end position="396"/>
    </location>
</feature>
<evidence type="ECO:0000313" key="12">
    <source>
        <dbReference type="Proteomes" id="UP000007646"/>
    </source>
</evidence>
<reference evidence="11 12" key="1">
    <citation type="submission" date="2009-06" db="EMBL/GenBank/DDBJ databases">
        <title>The Genome Sequence of Loxodonta africana (African elephant).</title>
        <authorList>
            <person name="Di Palma F."/>
            <person name="Heiman D."/>
            <person name="Young S."/>
            <person name="Johnson J."/>
            <person name="Lander E.S."/>
            <person name="Lindblad-Toh K."/>
        </authorList>
    </citation>
    <scope>NUCLEOTIDE SEQUENCE [LARGE SCALE GENOMIC DNA]</scope>
    <source>
        <strain evidence="11 12">Isolate ISIS603380</strain>
    </source>
</reference>
<evidence type="ECO:0000256" key="8">
    <source>
        <dbReference type="PROSITE-ProRule" id="PRU00302"/>
    </source>
</evidence>
<dbReference type="CDD" id="cd00033">
    <property type="entry name" value="CCP"/>
    <property type="match status" value="4"/>
</dbReference>
<dbReference type="FunCoup" id="G3ULU5">
    <property type="interactions" value="3"/>
</dbReference>
<proteinExistence type="predicted"/>
<feature type="domain" description="Sushi" evidence="10">
    <location>
        <begin position="274"/>
        <end position="332"/>
    </location>
</feature>
<dbReference type="InterPro" id="IPR035976">
    <property type="entry name" value="Sushi/SCR/CCP_sf"/>
</dbReference>
<comment type="subcellular location">
    <subcellularLocation>
        <location evidence="1">Secreted</location>
    </subcellularLocation>
</comment>
<dbReference type="eggNOG" id="ENOG502QVSB">
    <property type="taxonomic scope" value="Eukaryota"/>
</dbReference>
<feature type="domain" description="Sushi" evidence="10">
    <location>
        <begin position="146"/>
        <end position="213"/>
    </location>
</feature>
<dbReference type="PROSITE" id="PS50923">
    <property type="entry name" value="SUSHI"/>
    <property type="match status" value="4"/>
</dbReference>
<keyword evidence="5" id="KW-0677">Repeat</keyword>
<keyword evidence="3 8" id="KW-0768">Sushi</keyword>
<evidence type="ECO:0000313" key="11">
    <source>
        <dbReference type="Ensembl" id="ENSLAFP00000028804.1"/>
    </source>
</evidence>
<reference evidence="11" key="3">
    <citation type="submission" date="2025-09" db="UniProtKB">
        <authorList>
            <consortium name="Ensembl"/>
        </authorList>
    </citation>
    <scope>IDENTIFICATION</scope>
    <source>
        <strain evidence="11">Isolate ISIS603380</strain>
    </source>
</reference>
<feature type="disulfide bond" evidence="8">
    <location>
        <begin position="276"/>
        <end position="319"/>
    </location>
</feature>
<evidence type="ECO:0000256" key="5">
    <source>
        <dbReference type="ARBA" id="ARBA00022737"/>
    </source>
</evidence>
<keyword evidence="2" id="KW-0964">Secreted</keyword>
<dbReference type="InterPro" id="IPR000436">
    <property type="entry name" value="Sushi_SCR_CCP_dom"/>
</dbReference>
<protein>
    <recommendedName>
        <fullName evidence="10">Sushi domain-containing protein</fullName>
    </recommendedName>
</protein>
<evidence type="ECO:0000256" key="9">
    <source>
        <dbReference type="SAM" id="SignalP"/>
    </source>
</evidence>
<sequence length="396" mass="44852">MLFVINVLLTLWVSCAEGQVKPCDFPEIKNGYLHYQDYYRPYFPVELGKYYYYYCNSGFVTPEERSGGYITCRREGWSPSVPCLKRCHLYDVENGYSHYSGRYRLEGRSVDVQCNHGYSLPNGHSTITCTEHGWSPPPKCIRVKNILCSPPPSIENGTIKSSRFSEKSKESKPGLYPHGTKLTYVCEDGFKLSKEDGITCHMRKWSSPPQCVGLPCEPPPLIDHGVLSHELDSYQHGEEVTYNCTDGFGIDGPESIKCLGGKWPTPLECRNSEGKCGFPPPIENGDITSFPLPTYAQGSTAEYQCQAFCELQGDKHITCRNGQWSEAPKCLEACVVSEEMMEMHNIKLKWKYDKGIYSKTSDTVEFTCKWGYTAKTPRATFRARCQEGKLEYPSCE</sequence>
<dbReference type="PANTHER" id="PTHR45785:SF7">
    <property type="entry name" value="COMPLEMENT FACTOR H"/>
    <property type="match status" value="1"/>
</dbReference>
<dbReference type="Ensembl" id="ENSLAFT00000031159.1">
    <property type="protein sequence ID" value="ENSLAFP00000028804.1"/>
    <property type="gene ID" value="ENSLAFG00000000820.3"/>
</dbReference>
<dbReference type="OMA" id="PQCKEAC"/>
<keyword evidence="12" id="KW-1185">Reference proteome</keyword>
<organism evidence="11 12">
    <name type="scientific">Loxodonta africana</name>
    <name type="common">African elephant</name>
    <dbReference type="NCBI Taxonomy" id="9785"/>
    <lineage>
        <taxon>Eukaryota</taxon>
        <taxon>Metazoa</taxon>
        <taxon>Chordata</taxon>
        <taxon>Craniata</taxon>
        <taxon>Vertebrata</taxon>
        <taxon>Euteleostomi</taxon>
        <taxon>Mammalia</taxon>
        <taxon>Eutheria</taxon>
        <taxon>Afrotheria</taxon>
        <taxon>Proboscidea</taxon>
        <taxon>Elephantidae</taxon>
        <taxon>Loxodonta</taxon>
    </lineage>
</organism>
<feature type="domain" description="Sushi" evidence="10">
    <location>
        <begin position="85"/>
        <end position="142"/>
    </location>
</feature>
<keyword evidence="6 8" id="KW-1015">Disulfide bond</keyword>
<evidence type="ECO:0000259" key="10">
    <source>
        <dbReference type="PROSITE" id="PS50923"/>
    </source>
</evidence>
<feature type="domain" description="Sushi" evidence="10">
    <location>
        <begin position="214"/>
        <end position="271"/>
    </location>
</feature>
<evidence type="ECO:0000256" key="1">
    <source>
        <dbReference type="ARBA" id="ARBA00004613"/>
    </source>
</evidence>
<dbReference type="FunFam" id="2.10.70.10:FF:000054">
    <property type="entry name" value="Complement inhibitory factor H"/>
    <property type="match status" value="1"/>
</dbReference>
<comment type="caution">
    <text evidence="8">Lacks conserved residue(s) required for the propagation of feature annotation.</text>
</comment>
<dbReference type="GO" id="GO:0001851">
    <property type="term" value="F:complement component C3b binding"/>
    <property type="evidence" value="ECO:0007669"/>
    <property type="project" value="TreeGrafter"/>
</dbReference>
<dbReference type="Pfam" id="PF00084">
    <property type="entry name" value="Sushi"/>
    <property type="match status" value="5"/>
</dbReference>
<keyword evidence="4 9" id="KW-0732">Signal</keyword>
<dbReference type="PANTHER" id="PTHR45785">
    <property type="entry name" value="COMPLEMENT FACTOR H-RELATED"/>
    <property type="match status" value="1"/>
</dbReference>
<dbReference type="GeneTree" id="ENSGT00940000154386"/>
<evidence type="ECO:0000256" key="7">
    <source>
        <dbReference type="ARBA" id="ARBA00023180"/>
    </source>
</evidence>